<protein>
    <submittedName>
        <fullName evidence="2">Uncharacterized protein</fullName>
    </submittedName>
</protein>
<evidence type="ECO:0000313" key="2">
    <source>
        <dbReference type="EMBL" id="PNX59679.1"/>
    </source>
</evidence>
<dbReference type="AlphaFoldDB" id="A0A2K3K054"/>
<evidence type="ECO:0000256" key="1">
    <source>
        <dbReference type="SAM" id="MobiDB-lite"/>
    </source>
</evidence>
<evidence type="ECO:0000313" key="3">
    <source>
        <dbReference type="Proteomes" id="UP000236291"/>
    </source>
</evidence>
<dbReference type="EMBL" id="ASHM01133095">
    <property type="protein sequence ID" value="PNX59679.1"/>
    <property type="molecule type" value="Genomic_DNA"/>
</dbReference>
<feature type="region of interest" description="Disordered" evidence="1">
    <location>
        <begin position="60"/>
        <end position="118"/>
    </location>
</feature>
<name>A0A2K3K054_TRIPR</name>
<sequence>QPSYELTPFDFAPSHACTREFFNWWSRHYEGRLVNKTALLAAISDGFDSSILNKIKSKLNARGSKSKAGSSNSNKPLPPPPKVELKITSRKRSHSTETPSASKKQRPIPATCSSAPDK</sequence>
<gene>
    <name evidence="2" type="ORF">L195_g059807</name>
</gene>
<reference evidence="2 3" key="1">
    <citation type="journal article" date="2014" name="Am. J. Bot.">
        <title>Genome assembly and annotation for red clover (Trifolium pratense; Fabaceae).</title>
        <authorList>
            <person name="Istvanek J."/>
            <person name="Jaros M."/>
            <person name="Krenek A."/>
            <person name="Repkova J."/>
        </authorList>
    </citation>
    <scope>NUCLEOTIDE SEQUENCE [LARGE SCALE GENOMIC DNA]</scope>
    <source>
        <strain evidence="3">cv. Tatra</strain>
        <tissue evidence="2">Young leaves</tissue>
    </source>
</reference>
<reference evidence="2 3" key="2">
    <citation type="journal article" date="2017" name="Front. Plant Sci.">
        <title>Gene Classification and Mining of Molecular Markers Useful in Red Clover (Trifolium pratense) Breeding.</title>
        <authorList>
            <person name="Istvanek J."/>
            <person name="Dluhosova J."/>
            <person name="Dluhos P."/>
            <person name="Patkova L."/>
            <person name="Nedelnik J."/>
            <person name="Repkova J."/>
        </authorList>
    </citation>
    <scope>NUCLEOTIDE SEQUENCE [LARGE SCALE GENOMIC DNA]</scope>
    <source>
        <strain evidence="3">cv. Tatra</strain>
        <tissue evidence="2">Young leaves</tissue>
    </source>
</reference>
<feature type="non-terminal residue" evidence="2">
    <location>
        <position position="1"/>
    </location>
</feature>
<feature type="compositionally biased region" description="Low complexity" evidence="1">
    <location>
        <begin position="60"/>
        <end position="75"/>
    </location>
</feature>
<proteinExistence type="predicted"/>
<feature type="non-terminal residue" evidence="2">
    <location>
        <position position="118"/>
    </location>
</feature>
<dbReference type="Proteomes" id="UP000236291">
    <property type="component" value="Unassembled WGS sequence"/>
</dbReference>
<organism evidence="2 3">
    <name type="scientific">Trifolium pratense</name>
    <name type="common">Red clover</name>
    <dbReference type="NCBI Taxonomy" id="57577"/>
    <lineage>
        <taxon>Eukaryota</taxon>
        <taxon>Viridiplantae</taxon>
        <taxon>Streptophyta</taxon>
        <taxon>Embryophyta</taxon>
        <taxon>Tracheophyta</taxon>
        <taxon>Spermatophyta</taxon>
        <taxon>Magnoliopsida</taxon>
        <taxon>eudicotyledons</taxon>
        <taxon>Gunneridae</taxon>
        <taxon>Pentapetalae</taxon>
        <taxon>rosids</taxon>
        <taxon>fabids</taxon>
        <taxon>Fabales</taxon>
        <taxon>Fabaceae</taxon>
        <taxon>Papilionoideae</taxon>
        <taxon>50 kb inversion clade</taxon>
        <taxon>NPAAA clade</taxon>
        <taxon>Hologalegina</taxon>
        <taxon>IRL clade</taxon>
        <taxon>Trifolieae</taxon>
        <taxon>Trifolium</taxon>
    </lineage>
</organism>
<accession>A0A2K3K054</accession>
<comment type="caution">
    <text evidence="2">The sequence shown here is derived from an EMBL/GenBank/DDBJ whole genome shotgun (WGS) entry which is preliminary data.</text>
</comment>